<dbReference type="InterPro" id="IPR021005">
    <property type="entry name" value="Znf_CGNR"/>
</dbReference>
<dbReference type="PANTHER" id="PTHR35525:SF3">
    <property type="entry name" value="BLL6575 PROTEIN"/>
    <property type="match status" value="1"/>
</dbReference>
<proteinExistence type="predicted"/>
<gene>
    <name evidence="2" type="ORF">SAMN05421854_102577</name>
</gene>
<dbReference type="EMBL" id="FOWC01000002">
    <property type="protein sequence ID" value="SFO62113.1"/>
    <property type="molecule type" value="Genomic_DNA"/>
</dbReference>
<dbReference type="PANTHER" id="PTHR35525">
    <property type="entry name" value="BLL6575 PROTEIN"/>
    <property type="match status" value="1"/>
</dbReference>
<evidence type="ECO:0000259" key="1">
    <source>
        <dbReference type="Pfam" id="PF11706"/>
    </source>
</evidence>
<sequence>MTHNSYYRSFLKFVTGLTNDRPADLADLVGRWDEPEMGPVPPAADEDFPQVCAFLDRWVEVIDTTGEADRVRLLNALLAEAAAYPRITEHDGYSWHLHYQDDGMRLPAVLRAVTSVAAAQYLTSTSLHRLGRCAATECRRAFVDFTRSGTQRYCTHACVNRDAVRRHRARRKETLSP</sequence>
<name>A0A1I5INV2_9PSEU</name>
<dbReference type="Pfam" id="PF11706">
    <property type="entry name" value="zf-CGNR"/>
    <property type="match status" value="1"/>
</dbReference>
<dbReference type="Proteomes" id="UP000199137">
    <property type="component" value="Unassembled WGS sequence"/>
</dbReference>
<organism evidence="2 3">
    <name type="scientific">Amycolatopsis rubida</name>
    <dbReference type="NCBI Taxonomy" id="112413"/>
    <lineage>
        <taxon>Bacteria</taxon>
        <taxon>Bacillati</taxon>
        <taxon>Actinomycetota</taxon>
        <taxon>Actinomycetes</taxon>
        <taxon>Pseudonocardiales</taxon>
        <taxon>Pseudonocardiaceae</taxon>
        <taxon>Amycolatopsis</taxon>
    </lineage>
</organism>
<evidence type="ECO:0000313" key="3">
    <source>
        <dbReference type="Proteomes" id="UP000199137"/>
    </source>
</evidence>
<dbReference type="STRING" id="112413.SAMN05421854_102577"/>
<accession>A0A1I5INV2</accession>
<protein>
    <submittedName>
        <fullName evidence="2">CGNR zinc finger domain-containing protein</fullName>
    </submittedName>
</protein>
<dbReference type="AlphaFoldDB" id="A0A1I5INV2"/>
<dbReference type="Gene3D" id="1.10.3300.10">
    <property type="entry name" value="Jann2411-like domain"/>
    <property type="match status" value="1"/>
</dbReference>
<dbReference type="SUPFAM" id="SSF160904">
    <property type="entry name" value="Jann2411-like"/>
    <property type="match status" value="1"/>
</dbReference>
<reference evidence="3" key="1">
    <citation type="submission" date="2016-10" db="EMBL/GenBank/DDBJ databases">
        <authorList>
            <person name="Varghese N."/>
            <person name="Submissions S."/>
        </authorList>
    </citation>
    <scope>NUCLEOTIDE SEQUENCE [LARGE SCALE GENOMIC DNA]</scope>
    <source>
        <strain evidence="3">DSM 44637</strain>
    </source>
</reference>
<dbReference type="InterPro" id="IPR010852">
    <property type="entry name" value="ABATE"/>
</dbReference>
<dbReference type="RefSeq" id="WP_067593751.1">
    <property type="nucleotide sequence ID" value="NZ_FOWC01000002.1"/>
</dbReference>
<dbReference type="InterPro" id="IPR023286">
    <property type="entry name" value="ABATE_dom_sf"/>
</dbReference>
<feature type="domain" description="Zinc finger CGNR" evidence="1">
    <location>
        <begin position="129"/>
        <end position="171"/>
    </location>
</feature>
<evidence type="ECO:0000313" key="2">
    <source>
        <dbReference type="EMBL" id="SFO62113.1"/>
    </source>
</evidence>